<feature type="binding site" evidence="9">
    <location>
        <position position="29"/>
    </location>
    <ligand>
        <name>ATP</name>
        <dbReference type="ChEBI" id="CHEBI:30616"/>
    </ligand>
</feature>
<keyword evidence="4 9" id="KW-0378">Hydrolase</keyword>
<protein>
    <recommendedName>
        <fullName evidence="9">Holliday junction branch migration complex subunit RuvB</fullName>
        <ecNumber evidence="9">3.6.4.-</ecNumber>
    </recommendedName>
</protein>
<dbReference type="InterPro" id="IPR003593">
    <property type="entry name" value="AAA+_ATPase"/>
</dbReference>
<dbReference type="Pfam" id="PF05496">
    <property type="entry name" value="RuvB_N"/>
    <property type="match status" value="1"/>
</dbReference>
<dbReference type="InterPro" id="IPR008824">
    <property type="entry name" value="RuvB-like_N"/>
</dbReference>
<dbReference type="Gene3D" id="1.10.8.60">
    <property type="match status" value="1"/>
</dbReference>
<dbReference type="PANTHER" id="PTHR42848:SF1">
    <property type="entry name" value="HOLLIDAY JUNCTION BRANCH MIGRATION COMPLEX SUBUNIT RUVB"/>
    <property type="match status" value="1"/>
</dbReference>
<dbReference type="HAMAP" id="MF_00016">
    <property type="entry name" value="DNA_HJ_migration_RuvB"/>
    <property type="match status" value="1"/>
</dbReference>
<keyword evidence="6 9" id="KW-0238">DNA-binding</keyword>
<feature type="binding site" evidence="9">
    <location>
        <position position="71"/>
    </location>
    <ligand>
        <name>ATP</name>
        <dbReference type="ChEBI" id="CHEBI:30616"/>
    </ligand>
</feature>
<dbReference type="InterPro" id="IPR008823">
    <property type="entry name" value="RuvB_wg_C"/>
</dbReference>
<evidence type="ECO:0000256" key="8">
    <source>
        <dbReference type="ARBA" id="ARBA00023204"/>
    </source>
</evidence>
<evidence type="ECO:0000256" key="10">
    <source>
        <dbReference type="SAM" id="MobiDB-lite"/>
    </source>
</evidence>
<comment type="catalytic activity">
    <reaction evidence="9">
        <text>ATP + H2O = ADP + phosphate + H(+)</text>
        <dbReference type="Rhea" id="RHEA:13065"/>
        <dbReference type="ChEBI" id="CHEBI:15377"/>
        <dbReference type="ChEBI" id="CHEBI:15378"/>
        <dbReference type="ChEBI" id="CHEBI:30616"/>
        <dbReference type="ChEBI" id="CHEBI:43474"/>
        <dbReference type="ChEBI" id="CHEBI:456216"/>
    </reaction>
</comment>
<feature type="binding site" evidence="9">
    <location>
        <position position="30"/>
    </location>
    <ligand>
        <name>ATP</name>
        <dbReference type="ChEBI" id="CHEBI:30616"/>
    </ligand>
</feature>
<dbReference type="Pfam" id="PF05491">
    <property type="entry name" value="WHD_RuvB"/>
    <property type="match status" value="1"/>
</dbReference>
<evidence type="ECO:0000313" key="12">
    <source>
        <dbReference type="EMBL" id="OGE99886.1"/>
    </source>
</evidence>
<proteinExistence type="inferred from homology"/>
<evidence type="ECO:0000256" key="1">
    <source>
        <dbReference type="ARBA" id="ARBA00022490"/>
    </source>
</evidence>
<dbReference type="Gene3D" id="1.10.10.10">
    <property type="entry name" value="Winged helix-like DNA-binding domain superfamily/Winged helix DNA-binding domain"/>
    <property type="match status" value="1"/>
</dbReference>
<keyword evidence="12" id="KW-0347">Helicase</keyword>
<feature type="region of interest" description="Small ATPAse domain (RuvB-S)" evidence="9">
    <location>
        <begin position="191"/>
        <end position="261"/>
    </location>
</feature>
<evidence type="ECO:0000256" key="5">
    <source>
        <dbReference type="ARBA" id="ARBA00022840"/>
    </source>
</evidence>
<dbReference type="EC" id="3.6.4.-" evidence="9"/>
<dbReference type="NCBIfam" id="TIGR00635">
    <property type="entry name" value="ruvB"/>
    <property type="match status" value="1"/>
</dbReference>
<dbReference type="SMART" id="SM00382">
    <property type="entry name" value="AAA"/>
    <property type="match status" value="1"/>
</dbReference>
<evidence type="ECO:0000256" key="4">
    <source>
        <dbReference type="ARBA" id="ARBA00022801"/>
    </source>
</evidence>
<dbReference type="GO" id="GO:0005737">
    <property type="term" value="C:cytoplasm"/>
    <property type="evidence" value="ECO:0007669"/>
    <property type="project" value="UniProtKB-SubCell"/>
</dbReference>
<dbReference type="InterPro" id="IPR027417">
    <property type="entry name" value="P-loop_NTPase"/>
</dbReference>
<dbReference type="EMBL" id="MFFF01000011">
    <property type="protein sequence ID" value="OGE99886.1"/>
    <property type="molecule type" value="Genomic_DNA"/>
</dbReference>
<feature type="binding site" evidence="9">
    <location>
        <position position="75"/>
    </location>
    <ligand>
        <name>Mg(2+)</name>
        <dbReference type="ChEBI" id="CHEBI:18420"/>
    </ligand>
</feature>
<feature type="binding site" evidence="9">
    <location>
        <position position="180"/>
    </location>
    <ligand>
        <name>ATP</name>
        <dbReference type="ChEBI" id="CHEBI:30616"/>
    </ligand>
</feature>
<organism evidence="12 13">
    <name type="scientific">Candidatus Doudnabacteria bacterium RIFCSPLOWO2_02_FULL_48_13</name>
    <dbReference type="NCBI Taxonomy" id="1817845"/>
    <lineage>
        <taxon>Bacteria</taxon>
        <taxon>Candidatus Doudnaibacteriota</taxon>
    </lineage>
</organism>
<dbReference type="GO" id="GO:0009378">
    <property type="term" value="F:four-way junction helicase activity"/>
    <property type="evidence" value="ECO:0007669"/>
    <property type="project" value="InterPro"/>
</dbReference>
<comment type="domain">
    <text evidence="9">Has 3 domains, the large (RuvB-L) and small ATPase (RuvB-S) domains and the C-terminal head (RuvB-H) domain. The head domain binds DNA, while the ATPase domains jointly bind ATP, ADP or are empty depending on the state of the subunit in the translocation cycle. During a single DNA translocation step the structure of each domain remains the same, but their relative positions change.</text>
</comment>
<evidence type="ECO:0000259" key="11">
    <source>
        <dbReference type="SMART" id="SM00382"/>
    </source>
</evidence>
<feature type="binding site" evidence="9">
    <location>
        <position position="190"/>
    </location>
    <ligand>
        <name>ATP</name>
        <dbReference type="ChEBI" id="CHEBI:30616"/>
    </ligand>
</feature>
<feature type="region of interest" description="Head domain (RuvB-H)" evidence="9">
    <location>
        <begin position="264"/>
        <end position="347"/>
    </location>
</feature>
<evidence type="ECO:0000256" key="9">
    <source>
        <dbReference type="HAMAP-Rule" id="MF_00016"/>
    </source>
</evidence>
<evidence type="ECO:0000256" key="3">
    <source>
        <dbReference type="ARBA" id="ARBA00022763"/>
    </source>
</evidence>
<feature type="region of interest" description="Disordered" evidence="10">
    <location>
        <begin position="1"/>
        <end position="24"/>
    </location>
</feature>
<keyword evidence="1 9" id="KW-0963">Cytoplasm</keyword>
<keyword evidence="3 9" id="KW-0227">DNA damage</keyword>
<comment type="subunit">
    <text evidence="9">Homohexamer. Forms an RuvA(8)-RuvB(12)-Holliday junction (HJ) complex. HJ DNA is sandwiched between 2 RuvA tetramers; dsDNA enters through RuvA and exits via RuvB. An RuvB hexamer assembles on each DNA strand where it exits the tetramer. Each RuvB hexamer is contacted by two RuvA subunits (via domain III) on 2 adjacent RuvB subunits; this complex drives branch migration. In the full resolvosome a probable DNA-RuvA(4)-RuvB(12)-RuvC(2) complex forms which resolves the HJ.</text>
</comment>
<dbReference type="GO" id="GO:0006281">
    <property type="term" value="P:DNA repair"/>
    <property type="evidence" value="ECO:0007669"/>
    <property type="project" value="UniProtKB-UniRule"/>
</dbReference>
<evidence type="ECO:0000256" key="2">
    <source>
        <dbReference type="ARBA" id="ARBA00022741"/>
    </source>
</evidence>
<dbReference type="AlphaFoldDB" id="A0A1F5QCK8"/>
<dbReference type="GO" id="GO:0000400">
    <property type="term" value="F:four-way junction DNA binding"/>
    <property type="evidence" value="ECO:0007669"/>
    <property type="project" value="UniProtKB-UniRule"/>
</dbReference>
<dbReference type="GO" id="GO:0006310">
    <property type="term" value="P:DNA recombination"/>
    <property type="evidence" value="ECO:0007669"/>
    <property type="project" value="UniProtKB-UniRule"/>
</dbReference>
<keyword evidence="2 9" id="KW-0547">Nucleotide-binding</keyword>
<keyword evidence="5 9" id="KW-0067">ATP-binding</keyword>
<feature type="binding site" evidence="9">
    <location>
        <position position="76"/>
    </location>
    <ligand>
        <name>ATP</name>
        <dbReference type="ChEBI" id="CHEBI:30616"/>
    </ligand>
</feature>
<dbReference type="Proteomes" id="UP000177235">
    <property type="component" value="Unassembled WGS sequence"/>
</dbReference>
<name>A0A1F5QCK8_9BACT</name>
<feature type="binding site" evidence="9">
    <location>
        <begin position="137"/>
        <end position="139"/>
    </location>
    <ligand>
        <name>ATP</name>
        <dbReference type="ChEBI" id="CHEBI:30616"/>
    </ligand>
</feature>
<comment type="caution">
    <text evidence="9">Lacks conserved residue(s) required for the propagation of feature annotation.</text>
</comment>
<dbReference type="GO" id="GO:0016887">
    <property type="term" value="F:ATP hydrolysis activity"/>
    <property type="evidence" value="ECO:0007669"/>
    <property type="project" value="RHEA"/>
</dbReference>
<dbReference type="InterPro" id="IPR004605">
    <property type="entry name" value="DNA_helicase_Holl-junc_RuvB"/>
</dbReference>
<dbReference type="Gene3D" id="3.40.50.300">
    <property type="entry name" value="P-loop containing nucleotide triphosphate hydrolases"/>
    <property type="match status" value="1"/>
</dbReference>
<dbReference type="PANTHER" id="PTHR42848">
    <property type="match status" value="1"/>
</dbReference>
<feature type="binding site" evidence="9">
    <location>
        <position position="227"/>
    </location>
    <ligand>
        <name>ATP</name>
        <dbReference type="ChEBI" id="CHEBI:30616"/>
    </ligand>
</feature>
<dbReference type="SUPFAM" id="SSF46785">
    <property type="entry name" value="Winged helix' DNA-binding domain"/>
    <property type="match status" value="1"/>
</dbReference>
<feature type="domain" description="AAA+ ATPase" evidence="11">
    <location>
        <begin position="60"/>
        <end position="191"/>
    </location>
</feature>
<gene>
    <name evidence="9" type="primary">ruvB</name>
    <name evidence="12" type="ORF">A3J05_03700</name>
</gene>
<comment type="function">
    <text evidence="9">The RuvA-RuvB-RuvC complex processes Holliday junction (HJ) DNA during genetic recombination and DNA repair, while the RuvA-RuvB complex plays an important role in the rescue of blocked DNA replication forks via replication fork reversal (RFR). RuvA specifically binds to HJ cruciform DNA, conferring on it an open structure. The RuvB hexamer acts as an ATP-dependent pump, pulling dsDNA into and through the RuvAB complex. RuvB forms 2 homohexamers on either side of HJ DNA bound by 1 or 2 RuvA tetramers; 4 subunits per hexamer contact DNA at a time. Coordinated motions by a converter formed by DNA-disengaged RuvB subunits stimulates ATP hydrolysis and nucleotide exchange. Immobilization of the converter enables RuvB to convert the ATP-contained energy into a lever motion, pulling 2 nucleotides of DNA out of the RuvA tetramer per ATP hydrolyzed, thus driving DNA branch migration. The RuvB motors rotate together with the DNA substrate, which together with the progressing nucleotide cycle form the mechanistic basis for DNA recombination by continuous HJ branch migration. Branch migration allows RuvC to scan DNA until it finds its consensus sequence, where it cleaves and resolves cruciform DNA.</text>
</comment>
<accession>A0A1F5QCK8</accession>
<sequence length="347" mass="38688">MEKSSTSKERVVQPGKTSRADEDQLDLTLRPKNLKEYIGQEKNKEHLMIFLEAAKKRKQPIEHVLLYGPPGLGKTTLAHVLANEMGAQIKMTSGPALERAGDLASLLTNLQNNDILFIDEIHRLPKIVEEVLYPAMEDFAFDIILGKGPGARSVRLDLPRFTIIGATTRVGLLSGPLRDRFGTTLRLDYYLDGEIEKIVSRSAKILGIGMDVDSSAEIARRSRKTPRVANRLLRRVRDFAEVKSDGKINTDLAREALDMLEIDSLGLDRNDRLILLALIEKFQGGPVGINSLAAATSEEEQTIADIYEPYLMRLGFLERTPKGRVATQLAYEHLGLPVKKPQMNPLL</sequence>
<dbReference type="InterPro" id="IPR036388">
    <property type="entry name" value="WH-like_DNA-bd_sf"/>
</dbReference>
<dbReference type="SUPFAM" id="SSF52540">
    <property type="entry name" value="P-loop containing nucleoside triphosphate hydrolases"/>
    <property type="match status" value="1"/>
</dbReference>
<feature type="compositionally biased region" description="Basic and acidic residues" evidence="10">
    <location>
        <begin position="1"/>
        <end position="11"/>
    </location>
</feature>
<dbReference type="InterPro" id="IPR036390">
    <property type="entry name" value="WH_DNA-bd_sf"/>
</dbReference>
<comment type="caution">
    <text evidence="12">The sequence shown here is derived from an EMBL/GenBank/DDBJ whole genome shotgun (WGS) entry which is preliminary data.</text>
</comment>
<dbReference type="CDD" id="cd00009">
    <property type="entry name" value="AAA"/>
    <property type="match status" value="1"/>
</dbReference>
<dbReference type="GO" id="GO:0005524">
    <property type="term" value="F:ATP binding"/>
    <property type="evidence" value="ECO:0007669"/>
    <property type="project" value="UniProtKB-UniRule"/>
</dbReference>
<keyword evidence="8 9" id="KW-0234">DNA repair</keyword>
<evidence type="ECO:0000256" key="6">
    <source>
        <dbReference type="ARBA" id="ARBA00023125"/>
    </source>
</evidence>
<keyword evidence="7 9" id="KW-0233">DNA recombination</keyword>
<dbReference type="InterPro" id="IPR041445">
    <property type="entry name" value="AAA_lid_4"/>
</dbReference>
<reference evidence="12 13" key="1">
    <citation type="journal article" date="2016" name="Nat. Commun.">
        <title>Thousands of microbial genomes shed light on interconnected biogeochemical processes in an aquifer system.</title>
        <authorList>
            <person name="Anantharaman K."/>
            <person name="Brown C.T."/>
            <person name="Hug L.A."/>
            <person name="Sharon I."/>
            <person name="Castelle C.J."/>
            <person name="Probst A.J."/>
            <person name="Thomas B.C."/>
            <person name="Singh A."/>
            <person name="Wilkins M.J."/>
            <person name="Karaoz U."/>
            <person name="Brodie E.L."/>
            <person name="Williams K.H."/>
            <person name="Hubbard S.S."/>
            <person name="Banfield J.F."/>
        </authorList>
    </citation>
    <scope>NUCLEOTIDE SEQUENCE [LARGE SCALE GENOMIC DNA]</scope>
</reference>
<feature type="binding site" evidence="9">
    <location>
        <position position="319"/>
    </location>
    <ligand>
        <name>DNA</name>
        <dbReference type="ChEBI" id="CHEBI:16991"/>
    </ligand>
</feature>
<dbReference type="GO" id="GO:0048476">
    <property type="term" value="C:Holliday junction resolvase complex"/>
    <property type="evidence" value="ECO:0007669"/>
    <property type="project" value="UniProtKB-UniRule"/>
</dbReference>
<comment type="subcellular location">
    <subcellularLocation>
        <location evidence="9">Cytoplasm</location>
    </subcellularLocation>
</comment>
<comment type="similarity">
    <text evidence="9">Belongs to the RuvB family.</text>
</comment>
<dbReference type="Pfam" id="PF17864">
    <property type="entry name" value="AAA_lid_4"/>
    <property type="match status" value="1"/>
</dbReference>
<feature type="binding site" evidence="9">
    <location>
        <position position="75"/>
    </location>
    <ligand>
        <name>ATP</name>
        <dbReference type="ChEBI" id="CHEBI:30616"/>
    </ligand>
</feature>
<dbReference type="NCBIfam" id="NF000868">
    <property type="entry name" value="PRK00080.1"/>
    <property type="match status" value="1"/>
</dbReference>
<feature type="binding site" evidence="9">
    <location>
        <position position="74"/>
    </location>
    <ligand>
        <name>ATP</name>
        <dbReference type="ChEBI" id="CHEBI:30616"/>
    </ligand>
</feature>
<evidence type="ECO:0000256" key="7">
    <source>
        <dbReference type="ARBA" id="ARBA00023172"/>
    </source>
</evidence>
<feature type="binding site" evidence="9">
    <location>
        <position position="324"/>
    </location>
    <ligand>
        <name>DNA</name>
        <dbReference type="ChEBI" id="CHEBI:16991"/>
    </ligand>
</feature>
<evidence type="ECO:0000313" key="13">
    <source>
        <dbReference type="Proteomes" id="UP000177235"/>
    </source>
</evidence>